<evidence type="ECO:0000313" key="6">
    <source>
        <dbReference type="Proteomes" id="UP001409291"/>
    </source>
</evidence>
<evidence type="ECO:0000256" key="2">
    <source>
        <dbReference type="ARBA" id="ARBA00023125"/>
    </source>
</evidence>
<name>A0ABV0BPV3_9SPHI</name>
<evidence type="ECO:0000259" key="4">
    <source>
        <dbReference type="PROSITE" id="PS01124"/>
    </source>
</evidence>
<dbReference type="Pfam" id="PF12833">
    <property type="entry name" value="HTH_18"/>
    <property type="match status" value="1"/>
</dbReference>
<organism evidence="5 6">
    <name type="scientific">Sphingobacterium kitahiroshimense</name>
    <dbReference type="NCBI Taxonomy" id="470446"/>
    <lineage>
        <taxon>Bacteria</taxon>
        <taxon>Pseudomonadati</taxon>
        <taxon>Bacteroidota</taxon>
        <taxon>Sphingobacteriia</taxon>
        <taxon>Sphingobacteriales</taxon>
        <taxon>Sphingobacteriaceae</taxon>
        <taxon>Sphingobacterium</taxon>
    </lineage>
</organism>
<reference evidence="5 6" key="1">
    <citation type="submission" date="2024-04" db="EMBL/GenBank/DDBJ databases">
        <title>WGS of bacteria from Torrens River.</title>
        <authorList>
            <person name="Wyrsch E.R."/>
            <person name="Drigo B."/>
        </authorList>
    </citation>
    <scope>NUCLEOTIDE SEQUENCE [LARGE SCALE GENOMIC DNA]</scope>
    <source>
        <strain evidence="5 6">TWI391</strain>
    </source>
</reference>
<dbReference type="Gene3D" id="1.10.10.60">
    <property type="entry name" value="Homeodomain-like"/>
    <property type="match status" value="1"/>
</dbReference>
<proteinExistence type="predicted"/>
<dbReference type="PANTHER" id="PTHR43280">
    <property type="entry name" value="ARAC-FAMILY TRANSCRIPTIONAL REGULATOR"/>
    <property type="match status" value="1"/>
</dbReference>
<dbReference type="InterPro" id="IPR018060">
    <property type="entry name" value="HTH_AraC"/>
</dbReference>
<keyword evidence="6" id="KW-1185">Reference proteome</keyword>
<keyword evidence="3" id="KW-0804">Transcription</keyword>
<dbReference type="EMBL" id="JBDJNQ010000001">
    <property type="protein sequence ID" value="MEN5376480.1"/>
    <property type="molecule type" value="Genomic_DNA"/>
</dbReference>
<dbReference type="SMART" id="SM00342">
    <property type="entry name" value="HTH_ARAC"/>
    <property type="match status" value="1"/>
</dbReference>
<accession>A0ABV0BPV3</accession>
<protein>
    <submittedName>
        <fullName evidence="5">AraC family transcriptional regulator</fullName>
    </submittedName>
</protein>
<dbReference type="SUPFAM" id="SSF46689">
    <property type="entry name" value="Homeodomain-like"/>
    <property type="match status" value="1"/>
</dbReference>
<comment type="caution">
    <text evidence="5">The sequence shown here is derived from an EMBL/GenBank/DDBJ whole genome shotgun (WGS) entry which is preliminary data.</text>
</comment>
<keyword evidence="2" id="KW-0238">DNA-binding</keyword>
<evidence type="ECO:0000256" key="1">
    <source>
        <dbReference type="ARBA" id="ARBA00023015"/>
    </source>
</evidence>
<evidence type="ECO:0000256" key="3">
    <source>
        <dbReference type="ARBA" id="ARBA00023163"/>
    </source>
</evidence>
<gene>
    <name evidence="5" type="ORF">ABE541_04315</name>
</gene>
<dbReference type="Proteomes" id="UP001409291">
    <property type="component" value="Unassembled WGS sequence"/>
</dbReference>
<dbReference type="RefSeq" id="WP_315399216.1">
    <property type="nucleotide sequence ID" value="NZ_JBDJLH010000001.1"/>
</dbReference>
<sequence>MQTEDLLGYYTNIKKEIPLDLIHSQRNALHFNVIKTESCMLSLPYARRDYYKITLTQNPGILITDQGELKVDRPTIFFSRPEVNYGWEPLAANQDGYVCLFNESFLTKEMKLEFDRVHEEMIAKPFTYIHLDQAKFQELFFYFERLASEHMDGHMFKNEIIDSLLRLIIYNVIKVHRETIDGQRIPAGNRLVHQFFTLLNNQFPLESPQQILYLKSPADYANRLNTHINHLNHLLKAMTGKSTSQHIQERLLLEGKKLLENSDWTIGQIGQGLGFEYPQHFTSFFKKHALITPKIHRERFIRQV</sequence>
<dbReference type="InterPro" id="IPR009057">
    <property type="entry name" value="Homeodomain-like_sf"/>
</dbReference>
<dbReference type="PROSITE" id="PS01124">
    <property type="entry name" value="HTH_ARAC_FAMILY_2"/>
    <property type="match status" value="1"/>
</dbReference>
<dbReference type="PANTHER" id="PTHR43280:SF32">
    <property type="entry name" value="TRANSCRIPTIONAL REGULATORY PROTEIN"/>
    <property type="match status" value="1"/>
</dbReference>
<keyword evidence="1" id="KW-0805">Transcription regulation</keyword>
<feature type="domain" description="HTH araC/xylS-type" evidence="4">
    <location>
        <begin position="219"/>
        <end position="299"/>
    </location>
</feature>
<evidence type="ECO:0000313" key="5">
    <source>
        <dbReference type="EMBL" id="MEN5376480.1"/>
    </source>
</evidence>